<dbReference type="GO" id="GO:0009328">
    <property type="term" value="C:phenylalanine-tRNA ligase complex"/>
    <property type="evidence" value="ECO:0007669"/>
    <property type="project" value="TreeGrafter"/>
</dbReference>
<sequence length="829" mass="87891">MKAPVSWLRDLVALPADADTAKLADQFTKVGLTVEHIEQTGSPVTGPLVVGRVLSLLEEPQKNGKVIRYCRVDVGELNDEATEEFPASRGIVCGADNFVEGDLVVVALPGAVLPGDFAISARKTYGHISDGMICAEDEIGLGDDHAGIMVLEPGSAEPGQDAVELLWSADEVLDIDVTPDLSYCLSLRGLAREAAIANGVSYEDRYRAKLPEPVEGGHPVVLESDRCPAFVALTIEGIDPTAASPAWMVDRLRASGVRSISLPVDVTNYVMLESGQPLHAYDAAKLRGPIRVRLANEGETLRTLDGQDRVLDVDDLLITDDSGPIGLAGVMGGESTQVSDTTTSIVLEAAAFVPASVSRTFRRHGLPSEASKRFERGVDPQLGYAAAKRAAKLLTASGGGEVTAETVVGSVPAGARITLRAGLVSSVLGMKVEQEEITRLLSAAAIPVTMLGDSLTVDAPSWRGDLVDPYDVVEEIGRHVGYDRIGLSLPVPAETHGLDPRIRDRRAALRAVAALGFTEVLTLPFSSPAELDQLGIQEGDPRRAQVSLANPLSETQGKLRTTLLPGLFAAVSRNTSRSLGDLAIFEQGRVFFDEGPSVAPRPSVTQRPSDEELAQIDAALPAQPENIAAVVTGNWRPAGWWGPAVPADWTHVVAFAERAAAAVGVRFERRNAEQAPWHPGRCAELSVDGIVLGHAGELHPNVVKAFRLPGRSCAVELNLDLLLAKARQGGEIGPLSAFPLVKEDVALIVDDAVAVSDVQQALADGAGDVLESIALFDVYTGDQVGQGRKSLAFALRFRSDKTMTDAEAAEARQNAVEVAVERFGAVQRA</sequence>
<evidence type="ECO:0000256" key="16">
    <source>
        <dbReference type="PROSITE-ProRule" id="PRU00209"/>
    </source>
</evidence>
<dbReference type="SMART" id="SM00896">
    <property type="entry name" value="FDX-ACB"/>
    <property type="match status" value="1"/>
</dbReference>
<dbReference type="SMART" id="SM00873">
    <property type="entry name" value="B3_4"/>
    <property type="match status" value="1"/>
</dbReference>
<evidence type="ECO:0000256" key="2">
    <source>
        <dbReference type="ARBA" id="ARBA00008653"/>
    </source>
</evidence>
<evidence type="ECO:0000259" key="17">
    <source>
        <dbReference type="PROSITE" id="PS50886"/>
    </source>
</evidence>
<evidence type="ECO:0000256" key="10">
    <source>
        <dbReference type="ARBA" id="ARBA00022842"/>
    </source>
</evidence>
<name>A0A1Q2D0K1_9ACTN</name>
<feature type="binding site" evidence="15">
    <location>
        <position position="474"/>
    </location>
    <ligand>
        <name>Mg(2+)</name>
        <dbReference type="ChEBI" id="CHEBI:18420"/>
        <note>shared with alpha subunit</note>
    </ligand>
</feature>
<evidence type="ECO:0000313" key="20">
    <source>
        <dbReference type="EMBL" id="AQP51907.1"/>
    </source>
</evidence>
<dbReference type="RefSeq" id="WP_077351641.1">
    <property type="nucleotide sequence ID" value="NZ_CP019607.1"/>
</dbReference>
<dbReference type="SUPFAM" id="SSF46955">
    <property type="entry name" value="Putative DNA-binding domain"/>
    <property type="match status" value="1"/>
</dbReference>
<evidence type="ECO:0000256" key="5">
    <source>
        <dbReference type="ARBA" id="ARBA00022555"/>
    </source>
</evidence>
<keyword evidence="8 15" id="KW-0547">Nucleotide-binding</keyword>
<dbReference type="GO" id="GO:0006432">
    <property type="term" value="P:phenylalanyl-tRNA aminoacylation"/>
    <property type="evidence" value="ECO:0007669"/>
    <property type="project" value="UniProtKB-UniRule"/>
</dbReference>
<keyword evidence="11 16" id="KW-0694">RNA-binding</keyword>
<dbReference type="PANTHER" id="PTHR10947:SF0">
    <property type="entry name" value="PHENYLALANINE--TRNA LIGASE BETA SUBUNIT"/>
    <property type="match status" value="1"/>
</dbReference>
<keyword evidence="7 15" id="KW-0479">Metal-binding</keyword>
<dbReference type="SUPFAM" id="SSF54991">
    <property type="entry name" value="Anticodon-binding domain of PheRS"/>
    <property type="match status" value="1"/>
</dbReference>
<dbReference type="Pfam" id="PF03147">
    <property type="entry name" value="FDX-ACB"/>
    <property type="match status" value="1"/>
</dbReference>
<feature type="domain" description="FDX-ACB" evidence="18">
    <location>
        <begin position="736"/>
        <end position="828"/>
    </location>
</feature>
<dbReference type="Pfam" id="PF01588">
    <property type="entry name" value="tRNA_bind"/>
    <property type="match status" value="1"/>
</dbReference>
<proteinExistence type="inferred from homology"/>
<dbReference type="SUPFAM" id="SSF56037">
    <property type="entry name" value="PheT/TilS domain"/>
    <property type="match status" value="1"/>
</dbReference>
<dbReference type="PANTHER" id="PTHR10947">
    <property type="entry name" value="PHENYLALANYL-TRNA SYNTHETASE BETA CHAIN AND LEUCINE-RICH REPEAT-CONTAINING PROTEIN 47"/>
    <property type="match status" value="1"/>
</dbReference>
<evidence type="ECO:0000313" key="21">
    <source>
        <dbReference type="Proteomes" id="UP000188235"/>
    </source>
</evidence>
<dbReference type="InterPro" id="IPR009061">
    <property type="entry name" value="DNA-bd_dom_put_sf"/>
</dbReference>
<keyword evidence="5 16" id="KW-0820">tRNA-binding</keyword>
<dbReference type="InterPro" id="IPR033714">
    <property type="entry name" value="tRNA_bind_bactPheRS"/>
</dbReference>
<dbReference type="InterPro" id="IPR036690">
    <property type="entry name" value="Fdx_antiC-bd_sf"/>
</dbReference>
<dbReference type="InterPro" id="IPR004532">
    <property type="entry name" value="Phe-tRNA-ligase_IIc_bsu_bact"/>
</dbReference>
<dbReference type="Gene3D" id="3.50.40.10">
    <property type="entry name" value="Phenylalanyl-trna Synthetase, Chain B, domain 3"/>
    <property type="match status" value="1"/>
</dbReference>
<dbReference type="InterPro" id="IPR041616">
    <property type="entry name" value="PheRS_beta_core"/>
</dbReference>
<evidence type="ECO:0000256" key="9">
    <source>
        <dbReference type="ARBA" id="ARBA00022840"/>
    </source>
</evidence>
<evidence type="ECO:0000256" key="14">
    <source>
        <dbReference type="ARBA" id="ARBA00049255"/>
    </source>
</evidence>
<dbReference type="KEGG" id="tfa:BW733_14820"/>
<feature type="binding site" evidence="15">
    <location>
        <position position="475"/>
    </location>
    <ligand>
        <name>Mg(2+)</name>
        <dbReference type="ChEBI" id="CHEBI:18420"/>
        <note>shared with alpha subunit</note>
    </ligand>
</feature>
<evidence type="ECO:0000256" key="11">
    <source>
        <dbReference type="ARBA" id="ARBA00022884"/>
    </source>
</evidence>
<protein>
    <recommendedName>
        <fullName evidence="15">Phenylalanine--tRNA ligase beta subunit</fullName>
        <ecNumber evidence="15">6.1.1.20</ecNumber>
    </recommendedName>
    <alternativeName>
        <fullName evidence="15">Phenylalanyl-tRNA synthetase beta subunit</fullName>
        <shortName evidence="15">PheRS</shortName>
    </alternativeName>
</protein>
<dbReference type="OrthoDB" id="9805455at2"/>
<comment type="cofactor">
    <cofactor evidence="15">
        <name>Mg(2+)</name>
        <dbReference type="ChEBI" id="CHEBI:18420"/>
    </cofactor>
    <text evidence="15">Binds 2 magnesium ions per tetramer.</text>
</comment>
<dbReference type="NCBIfam" id="TIGR00472">
    <property type="entry name" value="pheT_bact"/>
    <property type="match status" value="1"/>
</dbReference>
<keyword evidence="13 15" id="KW-0030">Aminoacyl-tRNA synthetase</keyword>
<dbReference type="GO" id="GO:0005524">
    <property type="term" value="F:ATP binding"/>
    <property type="evidence" value="ECO:0007669"/>
    <property type="project" value="UniProtKB-UniRule"/>
</dbReference>
<dbReference type="InterPro" id="IPR045060">
    <property type="entry name" value="Phe-tRNA-ligase_IIc_bsu"/>
</dbReference>
<keyword evidence="6 15" id="KW-0436">Ligase</keyword>
<comment type="subcellular location">
    <subcellularLocation>
        <location evidence="1 15">Cytoplasm</location>
    </subcellularLocation>
</comment>
<feature type="domain" description="TRNA-binding" evidence="17">
    <location>
        <begin position="42"/>
        <end position="163"/>
    </location>
</feature>
<evidence type="ECO:0000259" key="19">
    <source>
        <dbReference type="PROSITE" id="PS51483"/>
    </source>
</evidence>
<dbReference type="PROSITE" id="PS51447">
    <property type="entry name" value="FDX_ACB"/>
    <property type="match status" value="1"/>
</dbReference>
<dbReference type="Pfam" id="PF03484">
    <property type="entry name" value="B5"/>
    <property type="match status" value="1"/>
</dbReference>
<dbReference type="InterPro" id="IPR005147">
    <property type="entry name" value="tRNA_synthase_B5-dom"/>
</dbReference>
<accession>A0A1Q2D0K1</accession>
<keyword evidence="12 15" id="KW-0648">Protein biosynthesis</keyword>
<evidence type="ECO:0000256" key="6">
    <source>
        <dbReference type="ARBA" id="ARBA00022598"/>
    </source>
</evidence>
<dbReference type="HAMAP" id="MF_00283">
    <property type="entry name" value="Phe_tRNA_synth_beta1"/>
    <property type="match status" value="1"/>
</dbReference>
<dbReference type="SUPFAM" id="SSF55681">
    <property type="entry name" value="Class II aaRS and biotin synthetases"/>
    <property type="match status" value="1"/>
</dbReference>
<evidence type="ECO:0000256" key="15">
    <source>
        <dbReference type="HAMAP-Rule" id="MF_00283"/>
    </source>
</evidence>
<dbReference type="InterPro" id="IPR005146">
    <property type="entry name" value="B3/B4_tRNA-bd"/>
</dbReference>
<dbReference type="Gene3D" id="3.30.930.10">
    <property type="entry name" value="Bira Bifunctional Protein, Domain 2"/>
    <property type="match status" value="1"/>
</dbReference>
<dbReference type="Gene3D" id="3.30.56.10">
    <property type="match status" value="2"/>
</dbReference>
<dbReference type="SMART" id="SM00874">
    <property type="entry name" value="B5"/>
    <property type="match status" value="1"/>
</dbReference>
<dbReference type="GO" id="GO:0000287">
    <property type="term" value="F:magnesium ion binding"/>
    <property type="evidence" value="ECO:0007669"/>
    <property type="project" value="UniProtKB-UniRule"/>
</dbReference>
<dbReference type="Pfam" id="PF03483">
    <property type="entry name" value="B3_4"/>
    <property type="match status" value="1"/>
</dbReference>
<dbReference type="CDD" id="cd02796">
    <property type="entry name" value="tRNA_bind_bactPheRS"/>
    <property type="match status" value="1"/>
</dbReference>
<evidence type="ECO:0000256" key="7">
    <source>
        <dbReference type="ARBA" id="ARBA00022723"/>
    </source>
</evidence>
<feature type="domain" description="B5" evidence="19">
    <location>
        <begin position="412"/>
        <end position="487"/>
    </location>
</feature>
<dbReference type="InterPro" id="IPR045864">
    <property type="entry name" value="aa-tRNA-synth_II/BPL/LPL"/>
</dbReference>
<dbReference type="Pfam" id="PF17759">
    <property type="entry name" value="tRNA_synthFbeta"/>
    <property type="match status" value="1"/>
</dbReference>
<comment type="subunit">
    <text evidence="3 15">Tetramer of two alpha and two beta subunits.</text>
</comment>
<dbReference type="PROSITE" id="PS50886">
    <property type="entry name" value="TRBD"/>
    <property type="match status" value="1"/>
</dbReference>
<dbReference type="CDD" id="cd00769">
    <property type="entry name" value="PheRS_beta_core"/>
    <property type="match status" value="1"/>
</dbReference>
<organism evidence="20 21">
    <name type="scientific">Tessaracoccus flavescens</name>
    <dbReference type="NCBI Taxonomy" id="399497"/>
    <lineage>
        <taxon>Bacteria</taxon>
        <taxon>Bacillati</taxon>
        <taxon>Actinomycetota</taxon>
        <taxon>Actinomycetes</taxon>
        <taxon>Propionibacteriales</taxon>
        <taxon>Propionibacteriaceae</taxon>
        <taxon>Tessaracoccus</taxon>
    </lineage>
</organism>
<dbReference type="SUPFAM" id="SSF50249">
    <property type="entry name" value="Nucleic acid-binding proteins"/>
    <property type="match status" value="1"/>
</dbReference>
<evidence type="ECO:0000256" key="1">
    <source>
        <dbReference type="ARBA" id="ARBA00004496"/>
    </source>
</evidence>
<evidence type="ECO:0000256" key="12">
    <source>
        <dbReference type="ARBA" id="ARBA00022917"/>
    </source>
</evidence>
<dbReference type="EMBL" id="CP019607">
    <property type="protein sequence ID" value="AQP51907.1"/>
    <property type="molecule type" value="Genomic_DNA"/>
</dbReference>
<dbReference type="GO" id="GO:0000049">
    <property type="term" value="F:tRNA binding"/>
    <property type="evidence" value="ECO:0007669"/>
    <property type="project" value="UniProtKB-UniRule"/>
</dbReference>
<comment type="catalytic activity">
    <reaction evidence="14 15">
        <text>tRNA(Phe) + L-phenylalanine + ATP = L-phenylalanyl-tRNA(Phe) + AMP + diphosphate + H(+)</text>
        <dbReference type="Rhea" id="RHEA:19413"/>
        <dbReference type="Rhea" id="RHEA-COMP:9668"/>
        <dbReference type="Rhea" id="RHEA-COMP:9699"/>
        <dbReference type="ChEBI" id="CHEBI:15378"/>
        <dbReference type="ChEBI" id="CHEBI:30616"/>
        <dbReference type="ChEBI" id="CHEBI:33019"/>
        <dbReference type="ChEBI" id="CHEBI:58095"/>
        <dbReference type="ChEBI" id="CHEBI:78442"/>
        <dbReference type="ChEBI" id="CHEBI:78531"/>
        <dbReference type="ChEBI" id="CHEBI:456215"/>
        <dbReference type="EC" id="6.1.1.20"/>
    </reaction>
</comment>
<dbReference type="InterPro" id="IPR002547">
    <property type="entry name" value="tRNA-bd_dom"/>
</dbReference>
<dbReference type="AlphaFoldDB" id="A0A1Q2D0K1"/>
<keyword evidence="10 15" id="KW-0460">Magnesium</keyword>
<evidence type="ECO:0000256" key="3">
    <source>
        <dbReference type="ARBA" id="ARBA00011209"/>
    </source>
</evidence>
<evidence type="ECO:0000256" key="8">
    <source>
        <dbReference type="ARBA" id="ARBA00022741"/>
    </source>
</evidence>
<reference evidence="20 21" key="1">
    <citation type="journal article" date="2008" name="Int. J. Syst. Evol. Microbiol.">
        <title>Tessaracoccus flavescens sp. nov., isolated from marine sediment.</title>
        <authorList>
            <person name="Lee D.W."/>
            <person name="Lee S.D."/>
        </authorList>
    </citation>
    <scope>NUCLEOTIDE SEQUENCE [LARGE SCALE GENOMIC DNA]</scope>
    <source>
        <strain evidence="20 21">SST-39T</strain>
    </source>
</reference>
<dbReference type="Gene3D" id="2.40.50.140">
    <property type="entry name" value="Nucleic acid-binding proteins"/>
    <property type="match status" value="1"/>
</dbReference>
<keyword evidence="9 15" id="KW-0067">ATP-binding</keyword>
<gene>
    <name evidence="15" type="primary">pheT</name>
    <name evidence="20" type="ORF">BW733_14820</name>
</gene>
<dbReference type="STRING" id="399497.BW733_14820"/>
<evidence type="ECO:0000259" key="18">
    <source>
        <dbReference type="PROSITE" id="PS51447"/>
    </source>
</evidence>
<evidence type="ECO:0000256" key="13">
    <source>
        <dbReference type="ARBA" id="ARBA00023146"/>
    </source>
</evidence>
<keyword evidence="21" id="KW-1185">Reference proteome</keyword>
<evidence type="ECO:0000256" key="4">
    <source>
        <dbReference type="ARBA" id="ARBA00022490"/>
    </source>
</evidence>
<dbReference type="InterPro" id="IPR012340">
    <property type="entry name" value="NA-bd_OB-fold"/>
</dbReference>
<dbReference type="GO" id="GO:0004826">
    <property type="term" value="F:phenylalanine-tRNA ligase activity"/>
    <property type="evidence" value="ECO:0007669"/>
    <property type="project" value="UniProtKB-UniRule"/>
</dbReference>
<keyword evidence="4 15" id="KW-0963">Cytoplasm</keyword>
<dbReference type="PROSITE" id="PS51483">
    <property type="entry name" value="B5"/>
    <property type="match status" value="1"/>
</dbReference>
<comment type="similarity">
    <text evidence="2 15">Belongs to the phenylalanyl-tRNA synthetase beta subunit family. Type 1 subfamily.</text>
</comment>
<dbReference type="InterPro" id="IPR020825">
    <property type="entry name" value="Phe-tRNA_synthase-like_B3/B4"/>
</dbReference>
<dbReference type="Proteomes" id="UP000188235">
    <property type="component" value="Chromosome"/>
</dbReference>
<feature type="binding site" evidence="15">
    <location>
        <position position="471"/>
    </location>
    <ligand>
        <name>Mg(2+)</name>
        <dbReference type="ChEBI" id="CHEBI:18420"/>
        <note>shared with alpha subunit</note>
    </ligand>
</feature>
<dbReference type="Gene3D" id="3.30.70.380">
    <property type="entry name" value="Ferrodoxin-fold anticodon-binding domain"/>
    <property type="match status" value="1"/>
</dbReference>
<dbReference type="EC" id="6.1.1.20" evidence="15"/>
<dbReference type="InterPro" id="IPR005121">
    <property type="entry name" value="Fdx_antiC-bd"/>
</dbReference>
<feature type="binding site" evidence="15">
    <location>
        <position position="465"/>
    </location>
    <ligand>
        <name>Mg(2+)</name>
        <dbReference type="ChEBI" id="CHEBI:18420"/>
        <note>shared with alpha subunit</note>
    </ligand>
</feature>